<evidence type="ECO:0000259" key="11">
    <source>
        <dbReference type="Pfam" id="PF12777"/>
    </source>
</evidence>
<name>A0A8C4NJK7_EPTBU</name>
<dbReference type="InterPro" id="IPR024317">
    <property type="entry name" value="Dynein_heavy_chain_D4_dom"/>
</dbReference>
<dbReference type="GeneTree" id="ENSGT00940000154620"/>
<keyword evidence="10" id="KW-0206">Cytoskeleton</keyword>
<evidence type="ECO:0000256" key="2">
    <source>
        <dbReference type="ARBA" id="ARBA00008887"/>
    </source>
</evidence>
<dbReference type="Ensembl" id="ENSEBUT00000008200.1">
    <property type="protein sequence ID" value="ENSEBUP00000007712.1"/>
    <property type="gene ID" value="ENSEBUG00000005028.1"/>
</dbReference>
<feature type="domain" description="Dynein heavy chain coiled coil stalk" evidence="11">
    <location>
        <begin position="203"/>
        <end position="451"/>
    </location>
</feature>
<dbReference type="Pfam" id="PF12780">
    <property type="entry name" value="AAA_8"/>
    <property type="match status" value="1"/>
</dbReference>
<dbReference type="GO" id="GO:0005524">
    <property type="term" value="F:ATP binding"/>
    <property type="evidence" value="ECO:0007669"/>
    <property type="project" value="UniProtKB-KW"/>
</dbReference>
<evidence type="ECO:0000256" key="6">
    <source>
        <dbReference type="ARBA" id="ARBA00022840"/>
    </source>
</evidence>
<dbReference type="GO" id="GO:0005874">
    <property type="term" value="C:microtubule"/>
    <property type="evidence" value="ECO:0007669"/>
    <property type="project" value="UniProtKB-KW"/>
</dbReference>
<keyword evidence="4" id="KW-0493">Microtubule</keyword>
<evidence type="ECO:0000256" key="9">
    <source>
        <dbReference type="ARBA" id="ARBA00023175"/>
    </source>
</evidence>
<dbReference type="GO" id="GO:0007018">
    <property type="term" value="P:microtubule-based movement"/>
    <property type="evidence" value="ECO:0007669"/>
    <property type="project" value="InterPro"/>
</dbReference>
<evidence type="ECO:0000256" key="10">
    <source>
        <dbReference type="ARBA" id="ARBA00023212"/>
    </source>
</evidence>
<proteinExistence type="inferred from homology"/>
<keyword evidence="5" id="KW-0547">Nucleotide-binding</keyword>
<evidence type="ECO:0000256" key="1">
    <source>
        <dbReference type="ARBA" id="ARBA00004245"/>
    </source>
</evidence>
<keyword evidence="3" id="KW-0963">Cytoplasm</keyword>
<evidence type="ECO:0000313" key="13">
    <source>
        <dbReference type="Ensembl" id="ENSEBUP00000007712.1"/>
    </source>
</evidence>
<accession>A0A8C4NJK7</accession>
<comment type="similarity">
    <text evidence="2">Belongs to the dynein heavy chain family.</text>
</comment>
<comment type="subcellular location">
    <subcellularLocation>
        <location evidence="1">Cytoplasm</location>
        <location evidence="1">Cytoskeleton</location>
    </subcellularLocation>
</comment>
<dbReference type="InterPro" id="IPR027417">
    <property type="entry name" value="P-loop_NTPase"/>
</dbReference>
<sequence length="454" mass="51515">MPMLQVMQQAGIEGQQSVLILEDFQLLQPDFLEMINGILSSGEVLGLYTSEELDPLISPLREEAARDGFSGPLTSYFATRVQWNLHVFLVMDYEHPEFAARLDSNPALRKCCSILWLEGWSQHSMSQIPGMMLKMNEENEWDEKGRSIMDGTDFQKTFLQIHESCQFESSGKPPPPRQFLQLLRTFCKILTDKRKQLCQLQARLKAGLQKLMEARRLVDALKSRAADQSELLAKKQGEADSALQGITMAMQNVSVQKDEMVQLKQRMAEEAELITRRKHAIEQELTDVQPLVEAARRAVGSIKPESLSEIRSLRMPPDVIRDILEGVLRLMGIFDTSWVSMKSFLAKRGVREDITTFDARCIPPGIRASVEELLKTNRYSFDPKNARRASTAAAPLAAWVQAIVQYSHVLERIQPLEQEQAQLQYNLQQTDGKKTGLEGELNSVDQKVAELKER</sequence>
<feature type="domain" description="Dynein heavy chain AAA module D4" evidence="12">
    <location>
        <begin position="5"/>
        <end position="166"/>
    </location>
</feature>
<evidence type="ECO:0000259" key="12">
    <source>
        <dbReference type="Pfam" id="PF12780"/>
    </source>
</evidence>
<dbReference type="GO" id="GO:0051959">
    <property type="term" value="F:dynein light intermediate chain binding"/>
    <property type="evidence" value="ECO:0007669"/>
    <property type="project" value="InterPro"/>
</dbReference>
<dbReference type="InterPro" id="IPR026983">
    <property type="entry name" value="DHC"/>
</dbReference>
<dbReference type="AlphaFoldDB" id="A0A8C4NJK7"/>
<reference evidence="13" key="1">
    <citation type="submission" date="2025-08" db="UniProtKB">
        <authorList>
            <consortium name="Ensembl"/>
        </authorList>
    </citation>
    <scope>IDENTIFICATION</scope>
</reference>
<dbReference type="Gene3D" id="1.20.920.20">
    <property type="match status" value="1"/>
</dbReference>
<dbReference type="PANTHER" id="PTHR46532">
    <property type="entry name" value="MALE FERTILITY FACTOR KL5"/>
    <property type="match status" value="1"/>
</dbReference>
<evidence type="ECO:0000313" key="14">
    <source>
        <dbReference type="Proteomes" id="UP000694388"/>
    </source>
</evidence>
<evidence type="ECO:0000256" key="3">
    <source>
        <dbReference type="ARBA" id="ARBA00022490"/>
    </source>
</evidence>
<keyword evidence="6" id="KW-0067">ATP-binding</keyword>
<evidence type="ECO:0000256" key="4">
    <source>
        <dbReference type="ARBA" id="ARBA00022701"/>
    </source>
</evidence>
<reference evidence="13" key="2">
    <citation type="submission" date="2025-09" db="UniProtKB">
        <authorList>
            <consortium name="Ensembl"/>
        </authorList>
    </citation>
    <scope>IDENTIFICATION</scope>
</reference>
<dbReference type="FunFam" id="1.20.920.20:FF:000002">
    <property type="entry name" value="Cytoplasmic dynein 1 heavy chain"/>
    <property type="match status" value="1"/>
</dbReference>
<dbReference type="PANTHER" id="PTHR46532:SF15">
    <property type="entry name" value="CYTOPLASMIC DYNEIN 2 HEAVY CHAIN 1"/>
    <property type="match status" value="1"/>
</dbReference>
<dbReference type="GO" id="GO:0005858">
    <property type="term" value="C:axonemal dynein complex"/>
    <property type="evidence" value="ECO:0007669"/>
    <property type="project" value="TreeGrafter"/>
</dbReference>
<organism evidence="13 14">
    <name type="scientific">Eptatretus burgeri</name>
    <name type="common">Inshore hagfish</name>
    <dbReference type="NCBI Taxonomy" id="7764"/>
    <lineage>
        <taxon>Eukaryota</taxon>
        <taxon>Metazoa</taxon>
        <taxon>Chordata</taxon>
        <taxon>Craniata</taxon>
        <taxon>Vertebrata</taxon>
        <taxon>Cyclostomata</taxon>
        <taxon>Myxini</taxon>
        <taxon>Myxiniformes</taxon>
        <taxon>Myxinidae</taxon>
        <taxon>Eptatretinae</taxon>
        <taxon>Eptatretus</taxon>
    </lineage>
</organism>
<dbReference type="Gene3D" id="3.40.50.300">
    <property type="entry name" value="P-loop containing nucleotide triphosphate hydrolases"/>
    <property type="match status" value="1"/>
</dbReference>
<protein>
    <recommendedName>
        <fullName evidence="15">Dynein heavy chain</fullName>
    </recommendedName>
</protein>
<dbReference type="InterPro" id="IPR024743">
    <property type="entry name" value="Dynein_HC_stalk"/>
</dbReference>
<evidence type="ECO:0000256" key="5">
    <source>
        <dbReference type="ARBA" id="ARBA00022741"/>
    </source>
</evidence>
<dbReference type="GO" id="GO:0045505">
    <property type="term" value="F:dynein intermediate chain binding"/>
    <property type="evidence" value="ECO:0007669"/>
    <property type="project" value="InterPro"/>
</dbReference>
<keyword evidence="7" id="KW-0243">Dynein</keyword>
<keyword evidence="8" id="KW-0175">Coiled coil</keyword>
<keyword evidence="9" id="KW-0505">Motor protein</keyword>
<evidence type="ECO:0008006" key="15">
    <source>
        <dbReference type="Google" id="ProtNLM"/>
    </source>
</evidence>
<dbReference type="Proteomes" id="UP000694388">
    <property type="component" value="Unplaced"/>
</dbReference>
<evidence type="ECO:0000256" key="7">
    <source>
        <dbReference type="ARBA" id="ARBA00023017"/>
    </source>
</evidence>
<keyword evidence="14" id="KW-1185">Reference proteome</keyword>
<dbReference type="OMA" id="ANEADEC"/>
<dbReference type="Pfam" id="PF12777">
    <property type="entry name" value="MT"/>
    <property type="match status" value="1"/>
</dbReference>
<dbReference type="SUPFAM" id="SSF52540">
    <property type="entry name" value="P-loop containing nucleoside triphosphate hydrolases"/>
    <property type="match status" value="1"/>
</dbReference>
<evidence type="ECO:0000256" key="8">
    <source>
        <dbReference type="ARBA" id="ARBA00023054"/>
    </source>
</evidence>